<protein>
    <recommendedName>
        <fullName evidence="3">2-oxoglutarate-Fe(II)-dependent oxygenase superfamily protein</fullName>
    </recommendedName>
</protein>
<gene>
    <name evidence="1" type="ORF">KHQ06_37260</name>
</gene>
<name>A0ABX8CZS8_9NOCA</name>
<dbReference type="EMBL" id="CP074371">
    <property type="protein sequence ID" value="QVI25399.1"/>
    <property type="molecule type" value="Genomic_DNA"/>
</dbReference>
<dbReference type="InterPro" id="IPR037151">
    <property type="entry name" value="AlkB-like_sf"/>
</dbReference>
<accession>A0ABX8CZS8</accession>
<proteinExistence type="predicted"/>
<evidence type="ECO:0008006" key="3">
    <source>
        <dbReference type="Google" id="ProtNLM"/>
    </source>
</evidence>
<dbReference type="SUPFAM" id="SSF51197">
    <property type="entry name" value="Clavaminate synthase-like"/>
    <property type="match status" value="1"/>
</dbReference>
<evidence type="ECO:0000313" key="2">
    <source>
        <dbReference type="Proteomes" id="UP000683310"/>
    </source>
</evidence>
<evidence type="ECO:0000313" key="1">
    <source>
        <dbReference type="EMBL" id="QVI25399.1"/>
    </source>
</evidence>
<dbReference type="Gene3D" id="2.60.120.590">
    <property type="entry name" value="Alpha-ketoglutarate-dependent dioxygenase AlkB-like"/>
    <property type="match status" value="1"/>
</dbReference>
<dbReference type="PANTHER" id="PTHR31212:SF4">
    <property type="entry name" value="ALPHA-KETOGLUTARATE-DEPENDENT DIOXYGENASE ALKB HOMOLOG 3"/>
    <property type="match status" value="1"/>
</dbReference>
<keyword evidence="2" id="KW-1185">Reference proteome</keyword>
<organism evidence="1 2">
    <name type="scientific">Nocardia tengchongensis</name>
    <dbReference type="NCBI Taxonomy" id="2055889"/>
    <lineage>
        <taxon>Bacteria</taxon>
        <taxon>Bacillati</taxon>
        <taxon>Actinomycetota</taxon>
        <taxon>Actinomycetes</taxon>
        <taxon>Mycobacteriales</taxon>
        <taxon>Nocardiaceae</taxon>
        <taxon>Nocardia</taxon>
    </lineage>
</organism>
<dbReference type="PANTHER" id="PTHR31212">
    <property type="entry name" value="ALPHA-KETOGLUTARATE-DEPENDENT DIOXYGENASE ALKB HOMOLOG 3"/>
    <property type="match status" value="1"/>
</dbReference>
<dbReference type="Proteomes" id="UP000683310">
    <property type="component" value="Chromosome"/>
</dbReference>
<dbReference type="InterPro" id="IPR032854">
    <property type="entry name" value="ALKBH3"/>
</dbReference>
<reference evidence="1 2" key="1">
    <citation type="submission" date="2021-04" db="EMBL/GenBank/DDBJ databases">
        <title>Nocardia tengchongensis.</title>
        <authorList>
            <person name="Zhuang k."/>
            <person name="Ran Y."/>
            <person name="Li W."/>
        </authorList>
    </citation>
    <scope>NUCLEOTIDE SEQUENCE [LARGE SCALE GENOMIC DNA]</scope>
    <source>
        <strain evidence="1 2">CFH S0057</strain>
    </source>
</reference>
<sequence length="249" mass="28053">MSHEVVSYVLPAEEDLFAELSASVLWEDVGRGRKGATLTKPDEAGHVPLVRTTTRFAEPPQHFRPLHDRLAQLIQTQAGLPVGFNNALIETYTNAYTTMGSHSDQALDLAEESFIAVFSCYRHPEPVPPRKLIVEPKGTAEKFEIPLAHNSVVAFSLASNRHLKHKIVLDTPAQATDNQWLGVTFRTSKTFIRFHEGHPYLPHGARLLPADGDQQREFYQLRRRENNETDFIYPSLTYTVSESDLIPPV</sequence>